<protein>
    <submittedName>
        <fullName evidence="1">Uncharacterized protein</fullName>
    </submittedName>
</protein>
<evidence type="ECO:0000313" key="1">
    <source>
        <dbReference type="EMBL" id="ESP95084.1"/>
    </source>
</evidence>
<comment type="caution">
    <text evidence="1">The sequence shown here is derived from an EMBL/GenBank/DDBJ whole genome shotgun (WGS) entry which is preliminary data.</text>
</comment>
<gene>
    <name evidence="1" type="ORF">PL2TA16_04640</name>
</gene>
<dbReference type="RefSeq" id="WP_023397604.1">
    <property type="nucleotide sequence ID" value="NZ_AUSV01000008.1"/>
</dbReference>
<sequence length="76" mass="8294">MADFSTYGYIKNSTSSTIKITNFHATHGSWSKQPTPTTIKPGDVCSFAQKDPTGAAVTRVSSLDKNTFVFRHPKVS</sequence>
<reference evidence="1 2" key="1">
    <citation type="submission" date="2013-07" db="EMBL/GenBank/DDBJ databases">
        <title>Draft genome sequence of Pseudoalteromonas luteoviolacea 2ta16.</title>
        <authorList>
            <person name="Allen E.E."/>
            <person name="Azam F."/>
            <person name="Podell S."/>
        </authorList>
    </citation>
    <scope>NUCLEOTIDE SEQUENCE [LARGE SCALE GENOMIC DNA]</scope>
    <source>
        <strain evidence="1 2">2ta16</strain>
    </source>
</reference>
<dbReference type="AlphaFoldDB" id="V4I4B2"/>
<dbReference type="GeneID" id="29921265"/>
<dbReference type="Gene3D" id="2.60.270.50">
    <property type="match status" value="1"/>
</dbReference>
<proteinExistence type="predicted"/>
<evidence type="ECO:0000313" key="2">
    <source>
        <dbReference type="Proteomes" id="UP000017820"/>
    </source>
</evidence>
<organism evidence="1 2">
    <name type="scientific">Pseudoalteromonas luteoviolacea (strain 2ta16)</name>
    <dbReference type="NCBI Taxonomy" id="1353533"/>
    <lineage>
        <taxon>Bacteria</taxon>
        <taxon>Pseudomonadati</taxon>
        <taxon>Pseudomonadota</taxon>
        <taxon>Gammaproteobacteria</taxon>
        <taxon>Alteromonadales</taxon>
        <taxon>Pseudoalteromonadaceae</taxon>
        <taxon>Pseudoalteromonas</taxon>
    </lineage>
</organism>
<name>V4I4B2_PSEL2</name>
<dbReference type="Proteomes" id="UP000017820">
    <property type="component" value="Unassembled WGS sequence"/>
</dbReference>
<accession>V4I4B2</accession>
<dbReference type="EMBL" id="AUSV01000008">
    <property type="protein sequence ID" value="ESP95084.1"/>
    <property type="molecule type" value="Genomic_DNA"/>
</dbReference>